<evidence type="ECO:0000256" key="2">
    <source>
        <dbReference type="ARBA" id="ARBA00022448"/>
    </source>
</evidence>
<dbReference type="AlphaFoldDB" id="A0A2W5ZBF3"/>
<reference evidence="4 5" key="1">
    <citation type="journal article" date="2017" name="Nature">
        <title>Atmospheric trace gases support primary production in Antarctic desert surface soil.</title>
        <authorList>
            <person name="Ji M."/>
            <person name="Greening C."/>
            <person name="Vanwonterghem I."/>
            <person name="Carere C.R."/>
            <person name="Bay S.K."/>
            <person name="Steen J.A."/>
            <person name="Montgomery K."/>
            <person name="Lines T."/>
            <person name="Beardall J."/>
            <person name="van Dorst J."/>
            <person name="Snape I."/>
            <person name="Stott M.B."/>
            <person name="Hugenholtz P."/>
            <person name="Ferrari B.C."/>
        </authorList>
    </citation>
    <scope>NUCLEOTIDE SEQUENCE [LARGE SCALE GENOMIC DNA]</scope>
    <source>
        <strain evidence="4">RRmetagenome_bin12</strain>
    </source>
</reference>
<accession>A0A2W5ZBF3</accession>
<feature type="domain" description="ABC transporter" evidence="3">
    <location>
        <begin position="20"/>
        <end position="51"/>
    </location>
</feature>
<evidence type="ECO:0000313" key="4">
    <source>
        <dbReference type="EMBL" id="PZR80175.1"/>
    </source>
</evidence>
<dbReference type="GO" id="GO:0016887">
    <property type="term" value="F:ATP hydrolysis activity"/>
    <property type="evidence" value="ECO:0007669"/>
    <property type="project" value="InterPro"/>
</dbReference>
<dbReference type="Proteomes" id="UP000248724">
    <property type="component" value="Unassembled WGS sequence"/>
</dbReference>
<evidence type="ECO:0000256" key="1">
    <source>
        <dbReference type="ARBA" id="ARBA00005417"/>
    </source>
</evidence>
<dbReference type="EMBL" id="QHBU01000167">
    <property type="protein sequence ID" value="PZR80175.1"/>
    <property type="molecule type" value="Genomic_DNA"/>
</dbReference>
<name>A0A2W5ZBF3_9BACT</name>
<comment type="caution">
    <text evidence="4">The sequence shown here is derived from an EMBL/GenBank/DDBJ whole genome shotgun (WGS) entry which is preliminary data.</text>
</comment>
<gene>
    <name evidence="4" type="ORF">DLM65_08895</name>
</gene>
<keyword evidence="2" id="KW-0813">Transport</keyword>
<keyword evidence="4" id="KW-0547">Nucleotide-binding</keyword>
<dbReference type="GO" id="GO:0005524">
    <property type="term" value="F:ATP binding"/>
    <property type="evidence" value="ECO:0007669"/>
    <property type="project" value="UniProtKB-KW"/>
</dbReference>
<dbReference type="PANTHER" id="PTHR43335:SF4">
    <property type="entry name" value="ABC TRANSPORTER, ATP-BINDING PROTEIN"/>
    <property type="match status" value="1"/>
</dbReference>
<evidence type="ECO:0000313" key="5">
    <source>
        <dbReference type="Proteomes" id="UP000248724"/>
    </source>
</evidence>
<dbReference type="Gene3D" id="3.40.50.300">
    <property type="entry name" value="P-loop containing nucleotide triphosphate hydrolases"/>
    <property type="match status" value="1"/>
</dbReference>
<protein>
    <submittedName>
        <fullName evidence="4">ABC transporter ATP-binding protein</fullName>
    </submittedName>
</protein>
<dbReference type="SUPFAM" id="SSF52540">
    <property type="entry name" value="P-loop containing nucleoside triphosphate hydrolases"/>
    <property type="match status" value="1"/>
</dbReference>
<dbReference type="PANTHER" id="PTHR43335">
    <property type="entry name" value="ABC TRANSPORTER, ATP-BINDING PROTEIN"/>
    <property type="match status" value="1"/>
</dbReference>
<dbReference type="InterPro" id="IPR027417">
    <property type="entry name" value="P-loop_NTPase"/>
</dbReference>
<proteinExistence type="inferred from homology"/>
<dbReference type="Pfam" id="PF00005">
    <property type="entry name" value="ABC_tran"/>
    <property type="match status" value="1"/>
</dbReference>
<evidence type="ECO:0000259" key="3">
    <source>
        <dbReference type="Pfam" id="PF00005"/>
    </source>
</evidence>
<sequence>MTDVVARGLTKNFGRVTAVRDMSFTAPAGSITGFLGPNGSGKTTTLRMALGL</sequence>
<dbReference type="InterPro" id="IPR003439">
    <property type="entry name" value="ABC_transporter-like_ATP-bd"/>
</dbReference>
<keyword evidence="4" id="KW-0067">ATP-binding</keyword>
<organism evidence="4 5">
    <name type="scientific">Candidatus Aeolococcus gillhamiae</name>
    <dbReference type="NCBI Taxonomy" id="3127015"/>
    <lineage>
        <taxon>Bacteria</taxon>
        <taxon>Bacillati</taxon>
        <taxon>Candidatus Dormiibacterota</taxon>
        <taxon>Candidatus Dormibacteria</taxon>
        <taxon>Candidatus Aeolococcales</taxon>
        <taxon>Candidatus Aeolococcaceae</taxon>
        <taxon>Candidatus Aeolococcus</taxon>
    </lineage>
</organism>
<feature type="non-terminal residue" evidence="4">
    <location>
        <position position="52"/>
    </location>
</feature>
<comment type="similarity">
    <text evidence="1">Belongs to the ABC transporter superfamily.</text>
</comment>